<protein>
    <submittedName>
        <fullName evidence="1">Uncharacterized protein</fullName>
    </submittedName>
</protein>
<reference evidence="1 2" key="1">
    <citation type="submission" date="2014-09" db="EMBL/GenBank/DDBJ databases">
        <authorList>
            <person name="Magalhaes I.L.F."/>
            <person name="Oliveira U."/>
            <person name="Santos F.R."/>
            <person name="Vidigal T.H.D.A."/>
            <person name="Brescovit A.D."/>
            <person name="Santos A.J."/>
        </authorList>
    </citation>
    <scope>NUCLEOTIDE SEQUENCE [LARGE SCALE GENOMIC DNA]</scope>
</reference>
<evidence type="ECO:0000313" key="2">
    <source>
        <dbReference type="Proteomes" id="UP000054845"/>
    </source>
</evidence>
<keyword evidence="2" id="KW-1185">Reference proteome</keyword>
<sequence>MGVAKFMPCLPLALRRHAARAASMRDADQLYRRKANKCRNAHPSSLSITPVSSSSLYFLDDIQALPFVLRTHTQTLALGYCAPTTIWQIL</sequence>
<evidence type="ECO:0000313" key="1">
    <source>
        <dbReference type="EMBL" id="CEH18113.1"/>
    </source>
</evidence>
<accession>A0A0P1BQJ1</accession>
<dbReference type="Proteomes" id="UP000054845">
    <property type="component" value="Unassembled WGS sequence"/>
</dbReference>
<name>A0A0P1BQJ1_9BASI</name>
<dbReference type="EMBL" id="CCYA01000269">
    <property type="protein sequence ID" value="CEH18113.1"/>
    <property type="molecule type" value="Genomic_DNA"/>
</dbReference>
<organism evidence="1 2">
    <name type="scientific">Ceraceosorus bombacis</name>
    <dbReference type="NCBI Taxonomy" id="401625"/>
    <lineage>
        <taxon>Eukaryota</taxon>
        <taxon>Fungi</taxon>
        <taxon>Dikarya</taxon>
        <taxon>Basidiomycota</taxon>
        <taxon>Ustilaginomycotina</taxon>
        <taxon>Exobasidiomycetes</taxon>
        <taxon>Ceraceosorales</taxon>
        <taxon>Ceraceosoraceae</taxon>
        <taxon>Ceraceosorus</taxon>
    </lineage>
</organism>
<dbReference type="AlphaFoldDB" id="A0A0P1BQJ1"/>
<proteinExistence type="predicted"/>